<comment type="caution">
    <text evidence="1">The sequence shown here is derived from an EMBL/GenBank/DDBJ whole genome shotgun (WGS) entry which is preliminary data.</text>
</comment>
<dbReference type="EMBL" id="JBCEZU010000221">
    <property type="protein sequence ID" value="KAK9522567.1"/>
    <property type="molecule type" value="Genomic_DNA"/>
</dbReference>
<reference evidence="1 2" key="1">
    <citation type="journal article" date="2024" name="Genome Biol. Evol.">
        <title>Chromosome-level genome assembly of the viviparous eelpout Zoarces viviparus.</title>
        <authorList>
            <person name="Fuhrmann N."/>
            <person name="Brasseur M.V."/>
            <person name="Bakowski C.E."/>
            <person name="Podsiadlowski L."/>
            <person name="Prost S."/>
            <person name="Krehenwinkel H."/>
            <person name="Mayer C."/>
        </authorList>
    </citation>
    <scope>NUCLEOTIDE SEQUENCE [LARGE SCALE GENOMIC DNA]</scope>
    <source>
        <strain evidence="1">NO-MEL_2022_Ind0_liver</strain>
    </source>
</reference>
<proteinExistence type="predicted"/>
<name>A0AAW1EJV8_ZOAVI</name>
<dbReference type="AlphaFoldDB" id="A0AAW1EJV8"/>
<accession>A0AAW1EJV8</accession>
<dbReference type="Proteomes" id="UP001488805">
    <property type="component" value="Unassembled WGS sequence"/>
</dbReference>
<organism evidence="1 2">
    <name type="scientific">Zoarces viviparus</name>
    <name type="common">Viviparous eelpout</name>
    <name type="synonym">Blennius viviparus</name>
    <dbReference type="NCBI Taxonomy" id="48416"/>
    <lineage>
        <taxon>Eukaryota</taxon>
        <taxon>Metazoa</taxon>
        <taxon>Chordata</taxon>
        <taxon>Craniata</taxon>
        <taxon>Vertebrata</taxon>
        <taxon>Euteleostomi</taxon>
        <taxon>Actinopterygii</taxon>
        <taxon>Neopterygii</taxon>
        <taxon>Teleostei</taxon>
        <taxon>Neoteleostei</taxon>
        <taxon>Acanthomorphata</taxon>
        <taxon>Eupercaria</taxon>
        <taxon>Perciformes</taxon>
        <taxon>Cottioidei</taxon>
        <taxon>Zoarcales</taxon>
        <taxon>Zoarcidae</taxon>
        <taxon>Zoarcinae</taxon>
        <taxon>Zoarces</taxon>
    </lineage>
</organism>
<protein>
    <submittedName>
        <fullName evidence="1">Uncharacterized protein</fullName>
    </submittedName>
</protein>
<keyword evidence="2" id="KW-1185">Reference proteome</keyword>
<sequence length="106" mass="11832">MHPLKVMMVETVILKLLHHVDRIKMVTPTDRERRQSADTACSADISHLTVLPPPTHKGEALLFLQVSGDAQVEPFGCRRWSGPSREKSTPASVSLRIAFSLSMVER</sequence>
<evidence type="ECO:0000313" key="2">
    <source>
        <dbReference type="Proteomes" id="UP001488805"/>
    </source>
</evidence>
<gene>
    <name evidence="1" type="ORF">VZT92_019019</name>
</gene>
<evidence type="ECO:0000313" key="1">
    <source>
        <dbReference type="EMBL" id="KAK9522567.1"/>
    </source>
</evidence>